<dbReference type="AlphaFoldDB" id="A0AAD9J7A0"/>
<name>A0AAD9J7A0_9ANNE</name>
<organism evidence="3 4">
    <name type="scientific">Paralvinella palmiformis</name>
    <dbReference type="NCBI Taxonomy" id="53620"/>
    <lineage>
        <taxon>Eukaryota</taxon>
        <taxon>Metazoa</taxon>
        <taxon>Spiralia</taxon>
        <taxon>Lophotrochozoa</taxon>
        <taxon>Annelida</taxon>
        <taxon>Polychaeta</taxon>
        <taxon>Sedentaria</taxon>
        <taxon>Canalipalpata</taxon>
        <taxon>Terebellida</taxon>
        <taxon>Terebelliformia</taxon>
        <taxon>Alvinellidae</taxon>
        <taxon>Paralvinella</taxon>
    </lineage>
</organism>
<evidence type="ECO:0000256" key="2">
    <source>
        <dbReference type="SAM" id="SignalP"/>
    </source>
</evidence>
<evidence type="ECO:0000313" key="3">
    <source>
        <dbReference type="EMBL" id="KAK2147336.1"/>
    </source>
</evidence>
<feature type="chain" id="PRO_5042090071" evidence="2">
    <location>
        <begin position="20"/>
        <end position="152"/>
    </location>
</feature>
<keyword evidence="2" id="KW-0732">Signal</keyword>
<feature type="region of interest" description="Disordered" evidence="1">
    <location>
        <begin position="71"/>
        <end position="97"/>
    </location>
</feature>
<keyword evidence="4" id="KW-1185">Reference proteome</keyword>
<feature type="signal peptide" evidence="2">
    <location>
        <begin position="1"/>
        <end position="19"/>
    </location>
</feature>
<dbReference type="Gene3D" id="1.20.5.320">
    <property type="entry name" value="6-Phosphogluconate Dehydrogenase, domain 3"/>
    <property type="match status" value="1"/>
</dbReference>
<dbReference type="Proteomes" id="UP001208570">
    <property type="component" value="Unassembled WGS sequence"/>
</dbReference>
<sequence>MDLRTLLVVVAVMVACINGASDVFSKKTAREGKKSRHRNKRDDVCELEISCRGSPEVEIGEDGNEVVAPVRLPIRGPRGPPGMAGDKGDRGDDGLPGLPGIPVLNSYDLRPVDLFAVFAFSASVAKELVDESGDGQLSEFPPSHLLSHCEAR</sequence>
<dbReference type="PROSITE" id="PS51257">
    <property type="entry name" value="PROKAR_LIPOPROTEIN"/>
    <property type="match status" value="1"/>
</dbReference>
<accession>A0AAD9J7A0</accession>
<dbReference type="EMBL" id="JAODUP010000558">
    <property type="protein sequence ID" value="KAK2147336.1"/>
    <property type="molecule type" value="Genomic_DNA"/>
</dbReference>
<gene>
    <name evidence="3" type="ORF">LSH36_558g01022</name>
</gene>
<evidence type="ECO:0000313" key="4">
    <source>
        <dbReference type="Proteomes" id="UP001208570"/>
    </source>
</evidence>
<proteinExistence type="predicted"/>
<evidence type="ECO:0000256" key="1">
    <source>
        <dbReference type="SAM" id="MobiDB-lite"/>
    </source>
</evidence>
<protein>
    <submittedName>
        <fullName evidence="3">Uncharacterized protein</fullName>
    </submittedName>
</protein>
<reference evidence="3" key="1">
    <citation type="journal article" date="2023" name="Mol. Biol. Evol.">
        <title>Third-Generation Sequencing Reveals the Adaptive Role of the Epigenome in Three Deep-Sea Polychaetes.</title>
        <authorList>
            <person name="Perez M."/>
            <person name="Aroh O."/>
            <person name="Sun Y."/>
            <person name="Lan Y."/>
            <person name="Juniper S.K."/>
            <person name="Young C.R."/>
            <person name="Angers B."/>
            <person name="Qian P.Y."/>
        </authorList>
    </citation>
    <scope>NUCLEOTIDE SEQUENCE</scope>
    <source>
        <strain evidence="3">P08H-3</strain>
    </source>
</reference>
<comment type="caution">
    <text evidence="3">The sequence shown here is derived from an EMBL/GenBank/DDBJ whole genome shotgun (WGS) entry which is preliminary data.</text>
</comment>